<sequence>MTTDELSNELEYPSLYLDTSDPFPYREVSLSRPVLDSESEVIPSSPSFVLGRASRSRAHSNRKLGPDTLFFDEAAISASHILGFASPVHDEELLGLYVRDVSQHGSYVLAHKRQEPLKLEPDENVIIRNGDILFLVVTDVPSPSDVFSLFRSTKVQFQVATDYKSRLCLVRLNRDAFLDLENFLVDDADVWNHMPSSEDMSLDHYGGEPYEAELGKFRELVQCENDSLDRFVYDAKDWKEWHFVRDDYIGWKDPGMECWTDSDEVYTDSDSEETPSEDQINNKMEDMFDDDNYDLLSSNGTESDSAPEEEIIFRELVKDDFAPESESESDQSETESVGCQSRKRSCSDCITIYEIEAPSKRVKPSEPKQSSPFQAKTFLAGLVFGSVATVGALSALGAYIE</sequence>
<feature type="region of interest" description="Disordered" evidence="1">
    <location>
        <begin position="262"/>
        <end position="281"/>
    </location>
</feature>
<evidence type="ECO:0000313" key="3">
    <source>
        <dbReference type="EMBL" id="KAH3666789.1"/>
    </source>
</evidence>
<keyword evidence="2" id="KW-0812">Transmembrane</keyword>
<evidence type="ECO:0000313" key="4">
    <source>
        <dbReference type="Proteomes" id="UP000769157"/>
    </source>
</evidence>
<evidence type="ECO:0000256" key="2">
    <source>
        <dbReference type="SAM" id="Phobius"/>
    </source>
</evidence>
<keyword evidence="4" id="KW-1185">Reference proteome</keyword>
<dbReference type="EMBL" id="JAEUBE010000199">
    <property type="protein sequence ID" value="KAH3666789.1"/>
    <property type="molecule type" value="Genomic_DNA"/>
</dbReference>
<name>A0A9P8P8A4_9ASCO</name>
<feature type="compositionally biased region" description="Acidic residues" evidence="1">
    <location>
        <begin position="322"/>
        <end position="333"/>
    </location>
</feature>
<feature type="region of interest" description="Disordered" evidence="1">
    <location>
        <begin position="322"/>
        <end position="344"/>
    </location>
</feature>
<keyword evidence="2" id="KW-1133">Transmembrane helix</keyword>
<keyword evidence="2" id="KW-0472">Membrane</keyword>
<protein>
    <recommendedName>
        <fullName evidence="5">FHA domain-containing protein</fullName>
    </recommendedName>
</protein>
<dbReference type="OrthoDB" id="3991199at2759"/>
<evidence type="ECO:0000256" key="1">
    <source>
        <dbReference type="SAM" id="MobiDB-lite"/>
    </source>
</evidence>
<accession>A0A9P8P8A4</accession>
<evidence type="ECO:0008006" key="5">
    <source>
        <dbReference type="Google" id="ProtNLM"/>
    </source>
</evidence>
<organism evidence="3 4">
    <name type="scientific">Ogataea philodendri</name>
    <dbReference type="NCBI Taxonomy" id="1378263"/>
    <lineage>
        <taxon>Eukaryota</taxon>
        <taxon>Fungi</taxon>
        <taxon>Dikarya</taxon>
        <taxon>Ascomycota</taxon>
        <taxon>Saccharomycotina</taxon>
        <taxon>Pichiomycetes</taxon>
        <taxon>Pichiales</taxon>
        <taxon>Pichiaceae</taxon>
        <taxon>Ogataea</taxon>
    </lineage>
</organism>
<proteinExistence type="predicted"/>
<dbReference type="Proteomes" id="UP000769157">
    <property type="component" value="Unassembled WGS sequence"/>
</dbReference>
<reference evidence="3" key="1">
    <citation type="journal article" date="2021" name="Open Biol.">
        <title>Shared evolutionary footprints suggest mitochondrial oxidative damage underlies multiple complex I losses in fungi.</title>
        <authorList>
            <person name="Schikora-Tamarit M.A."/>
            <person name="Marcet-Houben M."/>
            <person name="Nosek J."/>
            <person name="Gabaldon T."/>
        </authorList>
    </citation>
    <scope>NUCLEOTIDE SEQUENCE</scope>
    <source>
        <strain evidence="3">CBS6075</strain>
    </source>
</reference>
<feature type="compositionally biased region" description="Acidic residues" evidence="1">
    <location>
        <begin position="262"/>
        <end position="276"/>
    </location>
</feature>
<feature type="transmembrane region" description="Helical" evidence="2">
    <location>
        <begin position="378"/>
        <end position="400"/>
    </location>
</feature>
<feature type="region of interest" description="Disordered" evidence="1">
    <location>
        <begin position="289"/>
        <end position="308"/>
    </location>
</feature>
<gene>
    <name evidence="3" type="ORF">OGAPHI_003238</name>
</gene>
<dbReference type="RefSeq" id="XP_046061745.1">
    <property type="nucleotide sequence ID" value="XM_046204196.1"/>
</dbReference>
<dbReference type="GeneID" id="70235205"/>
<dbReference type="AlphaFoldDB" id="A0A9P8P8A4"/>
<reference evidence="3" key="2">
    <citation type="submission" date="2021-01" db="EMBL/GenBank/DDBJ databases">
        <authorList>
            <person name="Schikora-Tamarit M.A."/>
        </authorList>
    </citation>
    <scope>NUCLEOTIDE SEQUENCE</scope>
    <source>
        <strain evidence="3">CBS6075</strain>
    </source>
</reference>
<feature type="compositionally biased region" description="Polar residues" evidence="1">
    <location>
        <begin position="295"/>
        <end position="304"/>
    </location>
</feature>
<comment type="caution">
    <text evidence="3">The sequence shown here is derived from an EMBL/GenBank/DDBJ whole genome shotgun (WGS) entry which is preliminary data.</text>
</comment>